<dbReference type="Gramene" id="A03p52130.2_BraZ1">
    <property type="protein sequence ID" value="A03p52130.2_BraZ1.CDS"/>
    <property type="gene ID" value="A03g52130.2_BraZ1"/>
</dbReference>
<dbReference type="Proteomes" id="UP000694005">
    <property type="component" value="Chromosome A03"/>
</dbReference>
<organism evidence="2">
    <name type="scientific">Brassica campestris</name>
    <name type="common">Field mustard</name>
    <dbReference type="NCBI Taxonomy" id="3711"/>
    <lineage>
        <taxon>Eukaryota</taxon>
        <taxon>Viridiplantae</taxon>
        <taxon>Streptophyta</taxon>
        <taxon>Embryophyta</taxon>
        <taxon>Tracheophyta</taxon>
        <taxon>Spermatophyta</taxon>
        <taxon>Magnoliopsida</taxon>
        <taxon>eudicotyledons</taxon>
        <taxon>Gunneridae</taxon>
        <taxon>Pentapetalae</taxon>
        <taxon>rosids</taxon>
        <taxon>malvids</taxon>
        <taxon>Brassicales</taxon>
        <taxon>Brassicaceae</taxon>
        <taxon>Brassiceae</taxon>
        <taxon>Brassica</taxon>
    </lineage>
</organism>
<dbReference type="AlphaFoldDB" id="A0A3P6A755"/>
<name>A0A3P6A755_BRACM</name>
<sequence length="81" mass="9199">GCGLYLCFKTQFDSGNCIDFIEALKIGKVTCQNISNFFLKKKGDISPRKIQYQKLYGSQGNGIWPNWILSFGLRHIAQTVH</sequence>
<evidence type="ECO:0000313" key="1">
    <source>
        <dbReference type="EMBL" id="CAG7883870.1"/>
    </source>
</evidence>
<feature type="non-terminal residue" evidence="2">
    <location>
        <position position="1"/>
    </location>
</feature>
<proteinExistence type="predicted"/>
<dbReference type="EMBL" id="LR031572">
    <property type="protein sequence ID" value="VDC83033.1"/>
    <property type="molecule type" value="Genomic_DNA"/>
</dbReference>
<evidence type="ECO:0000313" key="2">
    <source>
        <dbReference type="EMBL" id="VDC83033.1"/>
    </source>
</evidence>
<protein>
    <submittedName>
        <fullName evidence="1">Uncharacterized protein</fullName>
    </submittedName>
</protein>
<dbReference type="EMBL" id="LS974619">
    <property type="protein sequence ID" value="CAG7883870.1"/>
    <property type="molecule type" value="Genomic_DNA"/>
</dbReference>
<gene>
    <name evidence="2" type="ORF">BRAA03T14251Z</name>
    <name evidence="1" type="ORF">BRAPAZ1V2_A03P52130.2</name>
</gene>
<reference evidence="2" key="1">
    <citation type="submission" date="2018-11" db="EMBL/GenBank/DDBJ databases">
        <authorList>
            <consortium name="Genoscope - CEA"/>
            <person name="William W."/>
        </authorList>
    </citation>
    <scope>NUCLEOTIDE SEQUENCE</scope>
</reference>
<accession>A0A3P6A755</accession>